<dbReference type="NCBIfam" id="TIGR00762">
    <property type="entry name" value="DegV"/>
    <property type="match status" value="1"/>
</dbReference>
<gene>
    <name evidence="2" type="ORF">FC56_GL000537</name>
</gene>
<dbReference type="PATRIC" id="fig|1423802.4.peg.547"/>
<dbReference type="PROSITE" id="PS51482">
    <property type="entry name" value="DEGV"/>
    <property type="match status" value="1"/>
</dbReference>
<dbReference type="STRING" id="1423802.FC56_GL000537"/>
<dbReference type="Pfam" id="PF02645">
    <property type="entry name" value="DegV"/>
    <property type="match status" value="1"/>
</dbReference>
<name>A0A0R2CRB6_9LACO</name>
<keyword evidence="1" id="KW-0446">Lipid-binding</keyword>
<evidence type="ECO:0000313" key="3">
    <source>
        <dbReference type="Proteomes" id="UP000051256"/>
    </source>
</evidence>
<reference evidence="2 3" key="1">
    <citation type="journal article" date="2015" name="Genome Announc.">
        <title>Expanding the biotechnology potential of lactobacilli through comparative genomics of 213 strains and associated genera.</title>
        <authorList>
            <person name="Sun Z."/>
            <person name="Harris H.M."/>
            <person name="McCann A."/>
            <person name="Guo C."/>
            <person name="Argimon S."/>
            <person name="Zhang W."/>
            <person name="Yang X."/>
            <person name="Jeffery I.B."/>
            <person name="Cooney J.C."/>
            <person name="Kagawa T.F."/>
            <person name="Liu W."/>
            <person name="Song Y."/>
            <person name="Salvetti E."/>
            <person name="Wrobel A."/>
            <person name="Rasinkangas P."/>
            <person name="Parkhill J."/>
            <person name="Rea M.C."/>
            <person name="O'Sullivan O."/>
            <person name="Ritari J."/>
            <person name="Douillard F.P."/>
            <person name="Paul Ross R."/>
            <person name="Yang R."/>
            <person name="Briner A.E."/>
            <person name="Felis G.E."/>
            <person name="de Vos W.M."/>
            <person name="Barrangou R."/>
            <person name="Klaenhammer T.R."/>
            <person name="Caufield P.W."/>
            <person name="Cui Y."/>
            <person name="Zhang H."/>
            <person name="O'Toole P.W."/>
        </authorList>
    </citation>
    <scope>NUCLEOTIDE SEQUENCE [LARGE SCALE GENOMIC DNA]</scope>
    <source>
        <strain evidence="2 3">DSM 24302</strain>
    </source>
</reference>
<dbReference type="Gene3D" id="3.40.50.10170">
    <property type="match status" value="1"/>
</dbReference>
<dbReference type="AlphaFoldDB" id="A0A0R2CRB6"/>
<dbReference type="InterPro" id="IPR003797">
    <property type="entry name" value="DegV"/>
</dbReference>
<dbReference type="InterPro" id="IPR043168">
    <property type="entry name" value="DegV_C"/>
</dbReference>
<dbReference type="Proteomes" id="UP000051256">
    <property type="component" value="Unassembled WGS sequence"/>
</dbReference>
<organism evidence="2 3">
    <name type="scientific">Lentilactobacillus senioris DSM 24302 = JCM 17472</name>
    <dbReference type="NCBI Taxonomy" id="1423802"/>
    <lineage>
        <taxon>Bacteria</taxon>
        <taxon>Bacillati</taxon>
        <taxon>Bacillota</taxon>
        <taxon>Bacilli</taxon>
        <taxon>Lactobacillales</taxon>
        <taxon>Lactobacillaceae</taxon>
        <taxon>Lentilactobacillus</taxon>
    </lineage>
</organism>
<evidence type="ECO:0000256" key="1">
    <source>
        <dbReference type="ARBA" id="ARBA00023121"/>
    </source>
</evidence>
<dbReference type="GO" id="GO:0008289">
    <property type="term" value="F:lipid binding"/>
    <property type="evidence" value="ECO:0007669"/>
    <property type="project" value="UniProtKB-KW"/>
</dbReference>
<keyword evidence="3" id="KW-1185">Reference proteome</keyword>
<dbReference type="PANTHER" id="PTHR33434:SF8">
    <property type="entry name" value="DEGV DOMAIN-CONTAINING PROTEIN SPR1019"/>
    <property type="match status" value="1"/>
</dbReference>
<dbReference type="PANTHER" id="PTHR33434">
    <property type="entry name" value="DEGV DOMAIN-CONTAINING PROTEIN DR_1986-RELATED"/>
    <property type="match status" value="1"/>
</dbReference>
<evidence type="ECO:0000313" key="2">
    <source>
        <dbReference type="EMBL" id="KRM93818.1"/>
    </source>
</evidence>
<protein>
    <submittedName>
        <fullName evidence="2">EDD domain protein, DegV family</fullName>
    </submittedName>
</protein>
<accession>A0A0R2CRB6</accession>
<sequence length="285" mass="31201">MDSMANIKIVTDSSAGLTEEEIKQYDITIIPLTVMIDDTIYVEHENITNDEFIDKMLTSKTLPKTSQPPVGKFVDVFNELGADGSQILSINMTETISGTVHSAEQAATLSSSDVTVIDSQTTDRDLAFQVIAAAKKAQTGADMQAVIAETEFVRDHSFLYMGVMTLDNIVKGGRLHPVAGAITNFLNIKLVLEVTDGKIKILSKGRGNKSVKKFFQGVLADMQSLENIQQIGISYVTESELITELVNQIKQAFPTVPFVFRKTTPIIATHAGEGAFALMYYNDPR</sequence>
<dbReference type="Gene3D" id="3.30.1180.10">
    <property type="match status" value="1"/>
</dbReference>
<dbReference type="EMBL" id="AYZR01000008">
    <property type="protein sequence ID" value="KRM93818.1"/>
    <property type="molecule type" value="Genomic_DNA"/>
</dbReference>
<dbReference type="InterPro" id="IPR050270">
    <property type="entry name" value="DegV_domain_contain"/>
</dbReference>
<dbReference type="SUPFAM" id="SSF82549">
    <property type="entry name" value="DAK1/DegV-like"/>
    <property type="match status" value="1"/>
</dbReference>
<proteinExistence type="predicted"/>
<comment type="caution">
    <text evidence="2">The sequence shown here is derived from an EMBL/GenBank/DDBJ whole genome shotgun (WGS) entry which is preliminary data.</text>
</comment>